<name>A0A918Q2Y0_9BACT</name>
<dbReference type="Pfam" id="PF01541">
    <property type="entry name" value="GIY-YIG"/>
    <property type="match status" value="1"/>
</dbReference>
<evidence type="ECO:0000313" key="3">
    <source>
        <dbReference type="Proteomes" id="UP000619457"/>
    </source>
</evidence>
<dbReference type="PROSITE" id="PS50164">
    <property type="entry name" value="GIY_YIG"/>
    <property type="match status" value="1"/>
</dbReference>
<dbReference type="SUPFAM" id="SSF82771">
    <property type="entry name" value="GIY-YIG endonuclease"/>
    <property type="match status" value="1"/>
</dbReference>
<reference evidence="2" key="1">
    <citation type="journal article" date="2014" name="Int. J. Syst. Evol. Microbiol.">
        <title>Complete genome sequence of Corynebacterium casei LMG S-19264T (=DSM 44701T), isolated from a smear-ripened cheese.</title>
        <authorList>
            <consortium name="US DOE Joint Genome Institute (JGI-PGF)"/>
            <person name="Walter F."/>
            <person name="Albersmeier A."/>
            <person name="Kalinowski J."/>
            <person name="Ruckert C."/>
        </authorList>
    </citation>
    <scope>NUCLEOTIDE SEQUENCE</scope>
    <source>
        <strain evidence="2">KCTC 12368</strain>
    </source>
</reference>
<dbReference type="InterPro" id="IPR035901">
    <property type="entry name" value="GIY-YIG_endonuc_sf"/>
</dbReference>
<reference evidence="2" key="2">
    <citation type="submission" date="2020-09" db="EMBL/GenBank/DDBJ databases">
        <authorList>
            <person name="Sun Q."/>
            <person name="Kim S."/>
        </authorList>
    </citation>
    <scope>NUCLEOTIDE SEQUENCE</scope>
    <source>
        <strain evidence="2">KCTC 12368</strain>
    </source>
</reference>
<dbReference type="AlphaFoldDB" id="A0A918Q2Y0"/>
<dbReference type="RefSeq" id="WP_189458061.1">
    <property type="nucleotide sequence ID" value="NZ_BMWX01000003.1"/>
</dbReference>
<keyword evidence="3" id="KW-1185">Reference proteome</keyword>
<sequence>MYYVYIIYSDITDRYYIGSCKDLELRIKHHNLSLTPSTKGGAPNWIIKYVETLENRSEALKREILIKKKKSRKYICWLINNTPFE</sequence>
<organism evidence="2 3">
    <name type="scientific">Echinicola pacifica</name>
    <dbReference type="NCBI Taxonomy" id="346377"/>
    <lineage>
        <taxon>Bacteria</taxon>
        <taxon>Pseudomonadati</taxon>
        <taxon>Bacteroidota</taxon>
        <taxon>Cytophagia</taxon>
        <taxon>Cytophagales</taxon>
        <taxon>Cyclobacteriaceae</taxon>
        <taxon>Echinicola</taxon>
    </lineage>
</organism>
<gene>
    <name evidence="2" type="ORF">GCM10007049_22450</name>
</gene>
<protein>
    <recommendedName>
        <fullName evidence="1">GIY-YIG domain-containing protein</fullName>
    </recommendedName>
</protein>
<evidence type="ECO:0000259" key="1">
    <source>
        <dbReference type="PROSITE" id="PS50164"/>
    </source>
</evidence>
<dbReference type="EMBL" id="BMWX01000003">
    <property type="protein sequence ID" value="GGZ28896.1"/>
    <property type="molecule type" value="Genomic_DNA"/>
</dbReference>
<comment type="caution">
    <text evidence="2">The sequence shown here is derived from an EMBL/GenBank/DDBJ whole genome shotgun (WGS) entry which is preliminary data.</text>
</comment>
<dbReference type="Gene3D" id="3.40.1440.10">
    <property type="entry name" value="GIY-YIG endonuclease"/>
    <property type="match status" value="1"/>
</dbReference>
<dbReference type="Proteomes" id="UP000619457">
    <property type="component" value="Unassembled WGS sequence"/>
</dbReference>
<evidence type="ECO:0000313" key="2">
    <source>
        <dbReference type="EMBL" id="GGZ28896.1"/>
    </source>
</evidence>
<dbReference type="InterPro" id="IPR000305">
    <property type="entry name" value="GIY-YIG_endonuc"/>
</dbReference>
<proteinExistence type="predicted"/>
<accession>A0A918Q2Y0</accession>
<dbReference type="CDD" id="cd10449">
    <property type="entry name" value="GIY-YIG_SLX1_like"/>
    <property type="match status" value="1"/>
</dbReference>
<feature type="domain" description="GIY-YIG" evidence="1">
    <location>
        <begin position="1"/>
        <end position="76"/>
    </location>
</feature>